<comment type="catalytic activity">
    <reaction evidence="1 6">
        <text>[protein]-peptidylproline (omega=180) = [protein]-peptidylproline (omega=0)</text>
        <dbReference type="Rhea" id="RHEA:16237"/>
        <dbReference type="Rhea" id="RHEA-COMP:10747"/>
        <dbReference type="Rhea" id="RHEA-COMP:10748"/>
        <dbReference type="ChEBI" id="CHEBI:83833"/>
        <dbReference type="ChEBI" id="CHEBI:83834"/>
        <dbReference type="EC" id="5.2.1.8"/>
    </reaction>
</comment>
<dbReference type="Gene3D" id="3.10.50.40">
    <property type="match status" value="1"/>
</dbReference>
<dbReference type="Pfam" id="PF00254">
    <property type="entry name" value="FKBP_C"/>
    <property type="match status" value="1"/>
</dbReference>
<evidence type="ECO:0000256" key="7">
    <source>
        <dbReference type="SAM" id="MobiDB-lite"/>
    </source>
</evidence>
<sequence length="336" mass="36597">MKKVFLMALVVMASASFNVAFAAKKKKKDNGKQPVVAPVVLATSSDSLSYVAGKSMTNGLLPFLKQQHGIDSTGMADFVRGLKDMLDAGDDPKIKAYSAGMSIGAQLKGQMLASMKKEFEDTPDSIVDAFVFRGFVDALNGDTAVFSQDNAENLFRIKREADRKAKEEKLYGANRDAGRDFLASNARKDSVVTLPSGLQYKVLVKGEGEVPQRTDKVLVNYEGRLVDGTVFDSSSRHGSKPASFRADQVIKGWTEALTMMPVGSKWQLFIPYELAYGERGAGQQIKPYSALVFDVELVGIDKPKTEEVKATDDVKTAKKSVPAKKPVPARKKAARK</sequence>
<comment type="similarity">
    <text evidence="2">Belongs to the FKBP-type PPIase family.</text>
</comment>
<protein>
    <recommendedName>
        <fullName evidence="3 6">peptidylprolyl isomerase</fullName>
        <ecNumber evidence="3 6">5.2.1.8</ecNumber>
    </recommendedName>
</protein>
<feature type="chain" id="PRO_5046718333" description="peptidylprolyl isomerase" evidence="8">
    <location>
        <begin position="23"/>
        <end position="336"/>
    </location>
</feature>
<evidence type="ECO:0000256" key="2">
    <source>
        <dbReference type="ARBA" id="ARBA00006577"/>
    </source>
</evidence>
<feature type="domain" description="PPIase FKBP-type" evidence="9">
    <location>
        <begin position="214"/>
        <end position="301"/>
    </location>
</feature>
<gene>
    <name evidence="10" type="ORF">HPS55_13175</name>
</gene>
<dbReference type="EMBL" id="JABKKE010000033">
    <property type="protein sequence ID" value="NPE15258.1"/>
    <property type="molecule type" value="Genomic_DNA"/>
</dbReference>
<dbReference type="PANTHER" id="PTHR43811">
    <property type="entry name" value="FKBP-TYPE PEPTIDYL-PROLYL CIS-TRANS ISOMERASE FKPA"/>
    <property type="match status" value="1"/>
</dbReference>
<keyword evidence="4 6" id="KW-0697">Rotamase</keyword>
<dbReference type="InterPro" id="IPR036944">
    <property type="entry name" value="PPIase_FKBP_N_sf"/>
</dbReference>
<dbReference type="InterPro" id="IPR000774">
    <property type="entry name" value="PPIase_FKBP_N"/>
</dbReference>
<dbReference type="Pfam" id="PF01346">
    <property type="entry name" value="FKBP_N"/>
    <property type="match status" value="1"/>
</dbReference>
<dbReference type="PANTHER" id="PTHR43811:SF19">
    <property type="entry name" value="39 KDA FK506-BINDING NUCLEAR PROTEIN"/>
    <property type="match status" value="1"/>
</dbReference>
<keyword evidence="8" id="KW-0732">Signal</keyword>
<dbReference type="GeneID" id="82185513"/>
<dbReference type="Gene3D" id="1.10.287.460">
    <property type="entry name" value="Peptidyl-prolyl cis-trans isomerase, FKBP-type, N-terminal domain"/>
    <property type="match status" value="1"/>
</dbReference>
<evidence type="ECO:0000259" key="9">
    <source>
        <dbReference type="PROSITE" id="PS50059"/>
    </source>
</evidence>
<feature type="compositionally biased region" description="Basic residues" evidence="7">
    <location>
        <begin position="317"/>
        <end position="336"/>
    </location>
</feature>
<evidence type="ECO:0000256" key="4">
    <source>
        <dbReference type="ARBA" id="ARBA00023110"/>
    </source>
</evidence>
<feature type="signal peptide" evidence="8">
    <location>
        <begin position="1"/>
        <end position="22"/>
    </location>
</feature>
<keyword evidence="5 6" id="KW-0413">Isomerase</keyword>
<dbReference type="RefSeq" id="WP_172178652.1">
    <property type="nucleotide sequence ID" value="NZ_CASGIA010000045.1"/>
</dbReference>
<organism evidence="10 11">
    <name type="scientific">Xylanibacter rodentium</name>
    <dbReference type="NCBI Taxonomy" id="2736289"/>
    <lineage>
        <taxon>Bacteria</taxon>
        <taxon>Pseudomonadati</taxon>
        <taxon>Bacteroidota</taxon>
        <taxon>Bacteroidia</taxon>
        <taxon>Bacteroidales</taxon>
        <taxon>Prevotellaceae</taxon>
        <taxon>Xylanibacter</taxon>
    </lineage>
</organism>
<proteinExistence type="inferred from homology"/>
<evidence type="ECO:0000313" key="11">
    <source>
        <dbReference type="Proteomes" id="UP001193734"/>
    </source>
</evidence>
<evidence type="ECO:0000313" key="10">
    <source>
        <dbReference type="EMBL" id="NPE15258.1"/>
    </source>
</evidence>
<dbReference type="InterPro" id="IPR001179">
    <property type="entry name" value="PPIase_FKBP_dom"/>
</dbReference>
<accession>A0ABX2B157</accession>
<name>A0ABX2B157_9BACT</name>
<dbReference type="SUPFAM" id="SSF54534">
    <property type="entry name" value="FKBP-like"/>
    <property type="match status" value="1"/>
</dbReference>
<comment type="caution">
    <text evidence="10">The sequence shown here is derived from an EMBL/GenBank/DDBJ whole genome shotgun (WGS) entry which is preliminary data.</text>
</comment>
<dbReference type="PROSITE" id="PS50059">
    <property type="entry name" value="FKBP_PPIASE"/>
    <property type="match status" value="1"/>
</dbReference>
<dbReference type="InterPro" id="IPR046357">
    <property type="entry name" value="PPIase_dom_sf"/>
</dbReference>
<reference evidence="10 11" key="1">
    <citation type="submission" date="2020-05" db="EMBL/GenBank/DDBJ databases">
        <title>Distinct polysaccharide utilization as determinants for interspecies competition between intestinal Prevotella spp.</title>
        <authorList>
            <person name="Galvez E.J.C."/>
            <person name="Iljazovic A."/>
            <person name="Strowig T."/>
        </authorList>
    </citation>
    <scope>NUCLEOTIDE SEQUENCE [LARGE SCALE GENOMIC DNA]</scope>
    <source>
        <strain evidence="10 11">PROD</strain>
    </source>
</reference>
<keyword evidence="11" id="KW-1185">Reference proteome</keyword>
<evidence type="ECO:0000256" key="6">
    <source>
        <dbReference type="PROSITE-ProRule" id="PRU00277"/>
    </source>
</evidence>
<evidence type="ECO:0000256" key="5">
    <source>
        <dbReference type="ARBA" id="ARBA00023235"/>
    </source>
</evidence>
<feature type="region of interest" description="Disordered" evidence="7">
    <location>
        <begin position="309"/>
        <end position="336"/>
    </location>
</feature>
<evidence type="ECO:0000256" key="8">
    <source>
        <dbReference type="SAM" id="SignalP"/>
    </source>
</evidence>
<dbReference type="EC" id="5.2.1.8" evidence="3 6"/>
<evidence type="ECO:0000256" key="1">
    <source>
        <dbReference type="ARBA" id="ARBA00000971"/>
    </source>
</evidence>
<evidence type="ECO:0000256" key="3">
    <source>
        <dbReference type="ARBA" id="ARBA00013194"/>
    </source>
</evidence>
<dbReference type="GO" id="GO:0016853">
    <property type="term" value="F:isomerase activity"/>
    <property type="evidence" value="ECO:0007669"/>
    <property type="project" value="UniProtKB-KW"/>
</dbReference>
<dbReference type="Proteomes" id="UP001193734">
    <property type="component" value="Unassembled WGS sequence"/>
</dbReference>